<dbReference type="Gene3D" id="2.60.120.40">
    <property type="match status" value="1"/>
</dbReference>
<proteinExistence type="predicted"/>
<dbReference type="Proteomes" id="UP001164746">
    <property type="component" value="Chromosome 17"/>
</dbReference>
<keyword evidence="7" id="KW-1185">Reference proteome</keyword>
<dbReference type="PANTHER" id="PTHR22923">
    <property type="entry name" value="CEREBELLIN-RELATED"/>
    <property type="match status" value="1"/>
</dbReference>
<sequence length="263" mass="29558">MYYSKCVQEFFIIVLVFDSSLCGMNEPQCFSRFDYDEKMLEKMVRAEIKDEELLGKLEALEQRLVNVENKVDNTVKEIQGIEKKHDAEKEETTKGLRDIEKAYDSLQTELEKFENTTTSIFDKQDKCLEVYDQRLDARFRNSTANMNHSPVAFFATISSSFTTSSSYQTLVFDKVLTDVGGGYKPGTGVFTAPVNGLYVFSASVMVDLSTSASSAHISINKKSSRVVYLFVNDSDGNYETGVGTVILSLQVGDTIIHIQPDQE</sequence>
<evidence type="ECO:0000313" key="6">
    <source>
        <dbReference type="EMBL" id="WAR31329.1"/>
    </source>
</evidence>
<organism evidence="6 7">
    <name type="scientific">Mya arenaria</name>
    <name type="common">Soft-shell clam</name>
    <dbReference type="NCBI Taxonomy" id="6604"/>
    <lineage>
        <taxon>Eukaryota</taxon>
        <taxon>Metazoa</taxon>
        <taxon>Spiralia</taxon>
        <taxon>Lophotrochozoa</taxon>
        <taxon>Mollusca</taxon>
        <taxon>Bivalvia</taxon>
        <taxon>Autobranchia</taxon>
        <taxon>Heteroconchia</taxon>
        <taxon>Euheterodonta</taxon>
        <taxon>Imparidentia</taxon>
        <taxon>Neoheterodontei</taxon>
        <taxon>Myida</taxon>
        <taxon>Myoidea</taxon>
        <taxon>Myidae</taxon>
        <taxon>Mya</taxon>
    </lineage>
</organism>
<dbReference type="SMART" id="SM00110">
    <property type="entry name" value="C1Q"/>
    <property type="match status" value="1"/>
</dbReference>
<evidence type="ECO:0000256" key="3">
    <source>
        <dbReference type="ARBA" id="ARBA00022729"/>
    </source>
</evidence>
<evidence type="ECO:0000313" key="7">
    <source>
        <dbReference type="Proteomes" id="UP001164746"/>
    </source>
</evidence>
<dbReference type="InterPro" id="IPR001073">
    <property type="entry name" value="C1q_dom"/>
</dbReference>
<evidence type="ECO:0000256" key="2">
    <source>
        <dbReference type="ARBA" id="ARBA00022525"/>
    </source>
</evidence>
<reference evidence="6" key="1">
    <citation type="submission" date="2022-11" db="EMBL/GenBank/DDBJ databases">
        <title>Centuries of genome instability and evolution in soft-shell clam transmissible cancer (bioRxiv).</title>
        <authorList>
            <person name="Hart S.F.M."/>
            <person name="Yonemitsu M.A."/>
            <person name="Giersch R.M."/>
            <person name="Beal B.F."/>
            <person name="Arriagada G."/>
            <person name="Davis B.W."/>
            <person name="Ostrander E.A."/>
            <person name="Goff S.P."/>
            <person name="Metzger M.J."/>
        </authorList>
    </citation>
    <scope>NUCLEOTIDE SEQUENCE</scope>
    <source>
        <strain evidence="6">MELC-2E11</strain>
        <tissue evidence="6">Siphon/mantle</tissue>
    </source>
</reference>
<comment type="subcellular location">
    <subcellularLocation>
        <location evidence="1">Secreted</location>
    </subcellularLocation>
</comment>
<name>A0ABY7GDB7_MYAAR</name>
<feature type="domain" description="C1q" evidence="5">
    <location>
        <begin position="146"/>
        <end position="263"/>
    </location>
</feature>
<dbReference type="PROSITE" id="PS50871">
    <property type="entry name" value="C1Q"/>
    <property type="match status" value="1"/>
</dbReference>
<evidence type="ECO:0000256" key="4">
    <source>
        <dbReference type="SAM" id="Coils"/>
    </source>
</evidence>
<dbReference type="SUPFAM" id="SSF49842">
    <property type="entry name" value="TNF-like"/>
    <property type="match status" value="1"/>
</dbReference>
<gene>
    <name evidence="6" type="ORF">MAR_033871</name>
</gene>
<feature type="coiled-coil region" evidence="4">
    <location>
        <begin position="43"/>
        <end position="116"/>
    </location>
</feature>
<evidence type="ECO:0000256" key="1">
    <source>
        <dbReference type="ARBA" id="ARBA00004613"/>
    </source>
</evidence>
<dbReference type="Pfam" id="PF00386">
    <property type="entry name" value="C1q"/>
    <property type="match status" value="1"/>
</dbReference>
<dbReference type="PANTHER" id="PTHR22923:SF113">
    <property type="entry name" value="COMPLEMENT C1Q-LIKE PROTEIN 4"/>
    <property type="match status" value="1"/>
</dbReference>
<dbReference type="InterPro" id="IPR050822">
    <property type="entry name" value="Cerebellin_Synaptic_Org"/>
</dbReference>
<accession>A0ABY7GDB7</accession>
<dbReference type="InterPro" id="IPR008983">
    <property type="entry name" value="Tumour_necrosis_fac-like_dom"/>
</dbReference>
<keyword evidence="2" id="KW-0964">Secreted</keyword>
<dbReference type="PRINTS" id="PR00007">
    <property type="entry name" value="COMPLEMNTC1Q"/>
</dbReference>
<keyword evidence="4" id="KW-0175">Coiled coil</keyword>
<protein>
    <submittedName>
        <fullName evidence="6">C1QL4-like protein</fullName>
    </submittedName>
</protein>
<evidence type="ECO:0000259" key="5">
    <source>
        <dbReference type="PROSITE" id="PS50871"/>
    </source>
</evidence>
<dbReference type="EMBL" id="CP111028">
    <property type="protein sequence ID" value="WAR31329.1"/>
    <property type="molecule type" value="Genomic_DNA"/>
</dbReference>
<keyword evidence="3" id="KW-0732">Signal</keyword>